<evidence type="ECO:0000256" key="19">
    <source>
        <dbReference type="HAMAP-Rule" id="MF_00208"/>
    </source>
</evidence>
<dbReference type="GO" id="GO:0004326">
    <property type="term" value="F:tetrahydrofolylpolyglutamate synthase activity"/>
    <property type="evidence" value="ECO:0007669"/>
    <property type="project" value="InterPro"/>
</dbReference>
<protein>
    <recommendedName>
        <fullName evidence="15 19">UDP-N-acetylmuramoyl-L-alanyl-D-glutamate--2,6-diaminopimelate ligase</fullName>
        <ecNumber evidence="14 19">6.3.2.13</ecNumber>
    </recommendedName>
    <alternativeName>
        <fullName evidence="16 19">Meso-A2pm-adding enzyme</fullName>
    </alternativeName>
    <alternativeName>
        <fullName evidence="17 19">Meso-diaminopimelate-adding enzyme</fullName>
    </alternativeName>
    <alternativeName>
        <fullName evidence="18 19">UDP-MurNAc-L-Ala-D-Glu:meso-diaminopimelate ligase</fullName>
    </alternativeName>
    <alternativeName>
        <fullName evidence="19">UDP-MurNAc-tripeptide synthetase</fullName>
    </alternativeName>
    <alternativeName>
        <fullName evidence="19">UDP-N-acetylmuramyl-tripeptide synthetase</fullName>
    </alternativeName>
</protein>
<dbReference type="NCBIfam" id="TIGR01085">
    <property type="entry name" value="murE"/>
    <property type="match status" value="1"/>
</dbReference>
<evidence type="ECO:0000256" key="8">
    <source>
        <dbReference type="ARBA" id="ARBA00022960"/>
    </source>
</evidence>
<proteinExistence type="inferred from homology"/>
<feature type="modified residue" description="N6-carboxylysine" evidence="19">
    <location>
        <position position="218"/>
    </location>
</feature>
<dbReference type="PROSITE" id="PS01011">
    <property type="entry name" value="FOLYLPOLYGLU_SYNT_1"/>
    <property type="match status" value="1"/>
</dbReference>
<evidence type="ECO:0000259" key="21">
    <source>
        <dbReference type="Pfam" id="PF01225"/>
    </source>
</evidence>
<comment type="pathway">
    <text evidence="1 19 20">Cell wall biogenesis; peptidoglycan biosynthesis.</text>
</comment>
<dbReference type="UniPathway" id="UPA00219"/>
<feature type="binding site" evidence="19">
    <location>
        <position position="386"/>
    </location>
    <ligand>
        <name>meso-2,6-diaminopimelate</name>
        <dbReference type="ChEBI" id="CHEBI:57791"/>
    </ligand>
</feature>
<dbReference type="EMBL" id="RRCN01000001">
    <property type="protein sequence ID" value="RRJ66664.1"/>
    <property type="molecule type" value="Genomic_DNA"/>
</dbReference>
<evidence type="ECO:0000313" key="24">
    <source>
        <dbReference type="EMBL" id="RRJ66664.1"/>
    </source>
</evidence>
<dbReference type="OrthoDB" id="9800958at2"/>
<evidence type="ECO:0000256" key="7">
    <source>
        <dbReference type="ARBA" id="ARBA00022840"/>
    </source>
</evidence>
<feature type="domain" description="Mur ligase N-terminal catalytic" evidence="21">
    <location>
        <begin position="25"/>
        <end position="68"/>
    </location>
</feature>
<dbReference type="PANTHER" id="PTHR23135:SF4">
    <property type="entry name" value="UDP-N-ACETYLMURAMOYL-L-ALANYL-D-GLUTAMATE--2,6-DIAMINOPIMELATE LIGASE MURE HOMOLOG, CHLOROPLASTIC"/>
    <property type="match status" value="1"/>
</dbReference>
<keyword evidence="8 19" id="KW-0133">Cell shape</keyword>
<dbReference type="EC" id="6.3.2.13" evidence="14 19"/>
<evidence type="ECO:0000256" key="11">
    <source>
        <dbReference type="ARBA" id="ARBA00023316"/>
    </source>
</evidence>
<dbReference type="GO" id="GO:0071555">
    <property type="term" value="P:cell wall organization"/>
    <property type="evidence" value="ECO:0007669"/>
    <property type="project" value="UniProtKB-KW"/>
</dbReference>
<feature type="binding site" evidence="19">
    <location>
        <begin position="109"/>
        <end position="115"/>
    </location>
    <ligand>
        <name>ATP</name>
        <dbReference type="ChEBI" id="CHEBI:30616"/>
    </ligand>
</feature>
<dbReference type="InterPro" id="IPR000713">
    <property type="entry name" value="Mur_ligase_N"/>
</dbReference>
<comment type="caution">
    <text evidence="19">Lacks conserved residue(s) required for the propagation of feature annotation.</text>
</comment>
<feature type="binding site" evidence="19">
    <location>
        <begin position="410"/>
        <end position="413"/>
    </location>
    <ligand>
        <name>meso-2,6-diaminopimelate</name>
        <dbReference type="ChEBI" id="CHEBI:57791"/>
    </ligand>
</feature>
<dbReference type="NCBIfam" id="NF001124">
    <property type="entry name" value="PRK00139.1-2"/>
    <property type="match status" value="1"/>
</dbReference>
<dbReference type="AlphaFoldDB" id="A0A3P3U916"/>
<dbReference type="GO" id="GO:0005524">
    <property type="term" value="F:ATP binding"/>
    <property type="evidence" value="ECO:0007669"/>
    <property type="project" value="UniProtKB-UniRule"/>
</dbReference>
<comment type="cofactor">
    <cofactor evidence="19">
        <name>Mg(2+)</name>
        <dbReference type="ChEBI" id="CHEBI:18420"/>
    </cofactor>
</comment>
<feature type="binding site" evidence="19">
    <location>
        <position position="184"/>
    </location>
    <ligand>
        <name>UDP-N-acetyl-alpha-D-muramoyl-L-alanyl-D-glutamate</name>
        <dbReference type="ChEBI" id="CHEBI:83900"/>
    </ligand>
</feature>
<evidence type="ECO:0000256" key="12">
    <source>
        <dbReference type="ARBA" id="ARBA00050251"/>
    </source>
</evidence>
<evidence type="ECO:0000313" key="25">
    <source>
        <dbReference type="Proteomes" id="UP000267017"/>
    </source>
</evidence>
<keyword evidence="3 19" id="KW-0963">Cytoplasm</keyword>
<dbReference type="GO" id="GO:0051301">
    <property type="term" value="P:cell division"/>
    <property type="evidence" value="ECO:0007669"/>
    <property type="project" value="UniProtKB-KW"/>
</dbReference>
<dbReference type="FunFam" id="3.90.190.20:FF:000006">
    <property type="entry name" value="UDP-N-acetylmuramoyl-L-alanyl-D-glutamate--2,6-diaminopimelate ligase"/>
    <property type="match status" value="1"/>
</dbReference>
<dbReference type="RefSeq" id="WP_128634452.1">
    <property type="nucleotide sequence ID" value="NZ_RRCN01000001.1"/>
</dbReference>
<evidence type="ECO:0000256" key="9">
    <source>
        <dbReference type="ARBA" id="ARBA00022984"/>
    </source>
</evidence>
<dbReference type="SUPFAM" id="SSF53244">
    <property type="entry name" value="MurD-like peptide ligases, peptide-binding domain"/>
    <property type="match status" value="1"/>
</dbReference>
<feature type="binding site" evidence="19">
    <location>
        <position position="469"/>
    </location>
    <ligand>
        <name>meso-2,6-diaminopimelate</name>
        <dbReference type="ChEBI" id="CHEBI:57791"/>
    </ligand>
</feature>
<keyword evidence="6 19" id="KW-0547">Nucleotide-binding</keyword>
<dbReference type="GO" id="GO:0005737">
    <property type="term" value="C:cytoplasm"/>
    <property type="evidence" value="ECO:0007669"/>
    <property type="project" value="UniProtKB-SubCell"/>
</dbReference>
<evidence type="ECO:0000256" key="14">
    <source>
        <dbReference type="ARBA" id="ARBA00066633"/>
    </source>
</evidence>
<keyword evidence="19" id="KW-0460">Magnesium</keyword>
<dbReference type="HAMAP" id="MF_00208">
    <property type="entry name" value="MurE"/>
    <property type="match status" value="1"/>
</dbReference>
<dbReference type="GO" id="GO:0008765">
    <property type="term" value="F:UDP-N-acetylmuramoylalanyl-D-glutamate-2,6-diaminopimelate ligase activity"/>
    <property type="evidence" value="ECO:0007669"/>
    <property type="project" value="UniProtKB-UniRule"/>
</dbReference>
<comment type="catalytic activity">
    <reaction evidence="12 19">
        <text>UDP-N-acetyl-alpha-D-muramoyl-L-alanyl-D-glutamate + meso-2,6-diaminopimelate + ATP = UDP-N-acetyl-alpha-D-muramoyl-L-alanyl-gamma-D-glutamyl-meso-2,6-diaminopimelate + ADP + phosphate + H(+)</text>
        <dbReference type="Rhea" id="RHEA:23676"/>
        <dbReference type="ChEBI" id="CHEBI:15378"/>
        <dbReference type="ChEBI" id="CHEBI:30616"/>
        <dbReference type="ChEBI" id="CHEBI:43474"/>
        <dbReference type="ChEBI" id="CHEBI:57791"/>
        <dbReference type="ChEBI" id="CHEBI:83900"/>
        <dbReference type="ChEBI" id="CHEBI:83905"/>
        <dbReference type="ChEBI" id="CHEBI:456216"/>
        <dbReference type="EC" id="6.3.2.13"/>
    </reaction>
</comment>
<dbReference type="InterPro" id="IPR005761">
    <property type="entry name" value="UDP-N-AcMur-Glu-dNH2Pim_ligase"/>
</dbReference>
<evidence type="ECO:0000256" key="2">
    <source>
        <dbReference type="ARBA" id="ARBA00005898"/>
    </source>
</evidence>
<feature type="binding site" evidence="19">
    <location>
        <position position="186"/>
    </location>
    <ligand>
        <name>UDP-N-acetyl-alpha-D-muramoyl-L-alanyl-D-glutamate</name>
        <dbReference type="ChEBI" id="CHEBI:83900"/>
    </ligand>
</feature>
<dbReference type="SUPFAM" id="SSF63418">
    <property type="entry name" value="MurE/MurF N-terminal domain"/>
    <property type="match status" value="1"/>
</dbReference>
<dbReference type="InterPro" id="IPR036615">
    <property type="entry name" value="Mur_ligase_C_dom_sf"/>
</dbReference>
<dbReference type="Proteomes" id="UP000267017">
    <property type="component" value="Unassembled WGS sequence"/>
</dbReference>
<evidence type="ECO:0000256" key="15">
    <source>
        <dbReference type="ARBA" id="ARBA00072883"/>
    </source>
</evidence>
<evidence type="ECO:0000259" key="22">
    <source>
        <dbReference type="Pfam" id="PF02875"/>
    </source>
</evidence>
<keyword evidence="5 19" id="KW-0132">Cell division</keyword>
<accession>A0A3P3U916</accession>
<organism evidence="24 25">
    <name type="scientific">Paenibacillus oralis</name>
    <dbReference type="NCBI Taxonomy" id="2490856"/>
    <lineage>
        <taxon>Bacteria</taxon>
        <taxon>Bacillati</taxon>
        <taxon>Bacillota</taxon>
        <taxon>Bacilli</taxon>
        <taxon>Bacillales</taxon>
        <taxon>Paenibacillaceae</taxon>
        <taxon>Paenibacillus</taxon>
    </lineage>
</organism>
<gene>
    <name evidence="19" type="primary">murE</name>
    <name evidence="24" type="ORF">EHV15_29855</name>
</gene>
<feature type="binding site" evidence="19">
    <location>
        <position position="178"/>
    </location>
    <ligand>
        <name>UDP-N-acetyl-alpha-D-muramoyl-L-alanyl-D-glutamate</name>
        <dbReference type="ChEBI" id="CHEBI:83900"/>
    </ligand>
</feature>
<dbReference type="GO" id="GO:0009252">
    <property type="term" value="P:peptidoglycan biosynthetic process"/>
    <property type="evidence" value="ECO:0007669"/>
    <property type="project" value="UniProtKB-UniRule"/>
</dbReference>
<evidence type="ECO:0000256" key="10">
    <source>
        <dbReference type="ARBA" id="ARBA00023306"/>
    </source>
</evidence>
<keyword evidence="11 19" id="KW-0961">Cell wall biogenesis/degradation</keyword>
<evidence type="ECO:0000256" key="6">
    <source>
        <dbReference type="ARBA" id="ARBA00022741"/>
    </source>
</evidence>
<feature type="domain" description="Mur ligase C-terminal" evidence="22">
    <location>
        <begin position="337"/>
        <end position="467"/>
    </location>
</feature>
<evidence type="ECO:0000256" key="3">
    <source>
        <dbReference type="ARBA" id="ARBA00022490"/>
    </source>
</evidence>
<keyword evidence="7 19" id="KW-0067">ATP-binding</keyword>
<keyword evidence="25" id="KW-1185">Reference proteome</keyword>
<name>A0A3P3U916_9BACL</name>
<dbReference type="Gene3D" id="3.40.1190.10">
    <property type="entry name" value="Mur-like, catalytic domain"/>
    <property type="match status" value="1"/>
</dbReference>
<dbReference type="InterPro" id="IPR004101">
    <property type="entry name" value="Mur_ligase_C"/>
</dbReference>
<dbReference type="Pfam" id="PF08245">
    <property type="entry name" value="Mur_ligase_M"/>
    <property type="match status" value="1"/>
</dbReference>
<comment type="caution">
    <text evidence="24">The sequence shown here is derived from an EMBL/GenBank/DDBJ whole genome shotgun (WGS) entry which is preliminary data.</text>
</comment>
<feature type="binding site" evidence="19">
    <location>
        <position position="30"/>
    </location>
    <ligand>
        <name>UDP-N-acetyl-alpha-D-muramoyl-L-alanyl-D-glutamate</name>
        <dbReference type="ChEBI" id="CHEBI:83900"/>
    </ligand>
</feature>
<evidence type="ECO:0000256" key="17">
    <source>
        <dbReference type="ARBA" id="ARBA00076158"/>
    </source>
</evidence>
<keyword evidence="9 19" id="KW-0573">Peptidoglycan synthesis</keyword>
<feature type="binding site" evidence="19">
    <location>
        <begin position="151"/>
        <end position="152"/>
    </location>
    <ligand>
        <name>UDP-N-acetyl-alpha-D-muramoyl-L-alanyl-D-glutamate</name>
        <dbReference type="ChEBI" id="CHEBI:83900"/>
    </ligand>
</feature>
<comment type="function">
    <text evidence="13 19">Catalyzes the addition of meso-diaminopimelic acid to the nucleotide precursor UDP-N-acetylmuramoyl-L-alanyl-D-glutamate (UMAG) in the biosynthesis of bacterial cell-wall peptidoglycan.</text>
</comment>
<comment type="PTM">
    <text evidence="19">Carboxylation is probably crucial for Mg(2+) binding and, consequently, for the gamma-phosphate positioning of ATP.</text>
</comment>
<evidence type="ECO:0000256" key="5">
    <source>
        <dbReference type="ARBA" id="ARBA00022618"/>
    </source>
</evidence>
<keyword evidence="4 19" id="KW-0436">Ligase</keyword>
<evidence type="ECO:0000256" key="16">
    <source>
        <dbReference type="ARBA" id="ARBA00075482"/>
    </source>
</evidence>
<dbReference type="SUPFAM" id="SSF53623">
    <property type="entry name" value="MurD-like peptide ligases, catalytic domain"/>
    <property type="match status" value="1"/>
</dbReference>
<dbReference type="InterPro" id="IPR013221">
    <property type="entry name" value="Mur_ligase_cen"/>
</dbReference>
<dbReference type="Pfam" id="PF02875">
    <property type="entry name" value="Mur_ligase_C"/>
    <property type="match status" value="1"/>
</dbReference>
<dbReference type="NCBIfam" id="NF001126">
    <property type="entry name" value="PRK00139.1-4"/>
    <property type="match status" value="1"/>
</dbReference>
<evidence type="ECO:0000256" key="18">
    <source>
        <dbReference type="ARBA" id="ARBA00081560"/>
    </source>
</evidence>
<dbReference type="Gene3D" id="3.40.1390.10">
    <property type="entry name" value="MurE/MurF, N-terminal domain"/>
    <property type="match status" value="1"/>
</dbReference>
<dbReference type="Gene3D" id="3.90.190.20">
    <property type="entry name" value="Mur ligase, C-terminal domain"/>
    <property type="match status" value="1"/>
</dbReference>
<feature type="domain" description="Mur ligase central" evidence="23">
    <location>
        <begin position="107"/>
        <end position="315"/>
    </location>
</feature>
<evidence type="ECO:0000256" key="4">
    <source>
        <dbReference type="ARBA" id="ARBA00022598"/>
    </source>
</evidence>
<dbReference type="GO" id="GO:0000287">
    <property type="term" value="F:magnesium ion binding"/>
    <property type="evidence" value="ECO:0007669"/>
    <property type="project" value="UniProtKB-UniRule"/>
</dbReference>
<keyword evidence="10 19" id="KW-0131">Cell cycle</keyword>
<evidence type="ECO:0000256" key="13">
    <source>
        <dbReference type="ARBA" id="ARBA00056782"/>
    </source>
</evidence>
<dbReference type="Pfam" id="PF01225">
    <property type="entry name" value="Mur_ligase"/>
    <property type="match status" value="1"/>
</dbReference>
<dbReference type="GO" id="GO:0008360">
    <property type="term" value="P:regulation of cell shape"/>
    <property type="evidence" value="ECO:0007669"/>
    <property type="project" value="UniProtKB-KW"/>
</dbReference>
<feature type="binding site" evidence="19">
    <location>
        <position position="465"/>
    </location>
    <ligand>
        <name>meso-2,6-diaminopimelate</name>
        <dbReference type="ChEBI" id="CHEBI:57791"/>
    </ligand>
</feature>
<dbReference type="PANTHER" id="PTHR23135">
    <property type="entry name" value="MUR LIGASE FAMILY MEMBER"/>
    <property type="match status" value="1"/>
</dbReference>
<comment type="similarity">
    <text evidence="2 19">Belongs to the MurCDEF family. MurE subfamily.</text>
</comment>
<evidence type="ECO:0000259" key="23">
    <source>
        <dbReference type="Pfam" id="PF08245"/>
    </source>
</evidence>
<sequence length="496" mass="54142">MLLKELATYLIASQIRGDGERACEGMAIDSRKVQPGDLFICLPGHTVDGHDFAPQAAEKGAAALVVERWLDDCKLPQLKVKDSRLAMAVLGNVYFGFPSRRLKVIGVTGTNGKTTTTYLIERILEDQGRSTGLIGTIQRKFAGSTYPMSGTTPESLELQRYLHEMAEGGADYCVMEVSSHALDQGRVKGTFFRTAIFTNLTQDHLDYHSTMEEYRGAKGLFFSRLGNAYPADPNERSYAVLNADDPASSYFAKQTAAETITYGVENEADVRASDISITAKGTLFHVDTFQGSADISLRMVGKFNVYNALAAIAAALLEGIPLERIKASLEAVKGVEGRVEAVDEGQSFAVIVDYAHTPDGLENVLRTVNEFAQGRVICVFGCGGDRDRTKRPIMGRIAAKYAQHVIVTSDNPRTENPDAILSDIEQGLLGDGVDRSRYELIVDRREAIQKAIEMASREDVVLIAGKGHETYQLIGTAVLDFDDRIVAKEAIRGLAK</sequence>
<evidence type="ECO:0000256" key="20">
    <source>
        <dbReference type="RuleBase" id="RU004135"/>
    </source>
</evidence>
<evidence type="ECO:0000256" key="1">
    <source>
        <dbReference type="ARBA" id="ARBA00004752"/>
    </source>
</evidence>
<dbReference type="InterPro" id="IPR035911">
    <property type="entry name" value="MurE/MurF_N"/>
</dbReference>
<feature type="short sequence motif" description="Meso-diaminopimelate recognition motif" evidence="19">
    <location>
        <begin position="410"/>
        <end position="413"/>
    </location>
</feature>
<dbReference type="InterPro" id="IPR018109">
    <property type="entry name" value="Folylpolyglutamate_synth_CS"/>
</dbReference>
<dbReference type="InterPro" id="IPR036565">
    <property type="entry name" value="Mur-like_cat_sf"/>
</dbReference>
<comment type="subcellular location">
    <subcellularLocation>
        <location evidence="19 20">Cytoplasm</location>
    </subcellularLocation>
</comment>
<reference evidence="24 25" key="1">
    <citation type="submission" date="2018-11" db="EMBL/GenBank/DDBJ databases">
        <title>Genome sequencing of Paenibacillus sp. KCOM 3021 (= ChDC PVNT-B20).</title>
        <authorList>
            <person name="Kook J.-K."/>
            <person name="Park S.-N."/>
            <person name="Lim Y.K."/>
        </authorList>
    </citation>
    <scope>NUCLEOTIDE SEQUENCE [LARGE SCALE GENOMIC DNA]</scope>
    <source>
        <strain evidence="24 25">KCOM 3021</strain>
    </source>
</reference>